<evidence type="ECO:0000313" key="11">
    <source>
        <dbReference type="EMBL" id="KAJ7385691.1"/>
    </source>
</evidence>
<comment type="cofactor">
    <cofactor evidence="9">
        <name>Cu cation</name>
        <dbReference type="ChEBI" id="CHEBI:23378"/>
    </cofactor>
    <text evidence="9">Binds 1 copper ion per subunit.</text>
</comment>
<evidence type="ECO:0000256" key="8">
    <source>
        <dbReference type="ARBA" id="ARBA00049204"/>
    </source>
</evidence>
<keyword evidence="12" id="KW-1185">Reference proteome</keyword>
<evidence type="ECO:0000256" key="1">
    <source>
        <dbReference type="ARBA" id="ARBA00010457"/>
    </source>
</evidence>
<dbReference type="AlphaFoldDB" id="A0A9X0D3Z9"/>
<gene>
    <name evidence="11" type="primary">SOD1_2</name>
    <name evidence="11" type="ORF">OS493_013719</name>
</gene>
<comment type="function">
    <text evidence="9">Destroys radicals which are normally produced within the cells and which are toxic to biological systems.</text>
</comment>
<accession>A0A9X0D3Z9</accession>
<comment type="cofactor">
    <cofactor evidence="9">
        <name>Zn(2+)</name>
        <dbReference type="ChEBI" id="CHEBI:29105"/>
    </cofactor>
    <text evidence="9">Binds 1 zinc ion per subunit.</text>
</comment>
<evidence type="ECO:0000256" key="2">
    <source>
        <dbReference type="ARBA" id="ARBA00022723"/>
    </source>
</evidence>
<evidence type="ECO:0000256" key="5">
    <source>
        <dbReference type="ARBA" id="ARBA00023002"/>
    </source>
</evidence>
<dbReference type="PROSITE" id="PS00087">
    <property type="entry name" value="SOD_CU_ZN_1"/>
    <property type="match status" value="1"/>
</dbReference>
<organism evidence="11 12">
    <name type="scientific">Desmophyllum pertusum</name>
    <dbReference type="NCBI Taxonomy" id="174260"/>
    <lineage>
        <taxon>Eukaryota</taxon>
        <taxon>Metazoa</taxon>
        <taxon>Cnidaria</taxon>
        <taxon>Anthozoa</taxon>
        <taxon>Hexacorallia</taxon>
        <taxon>Scleractinia</taxon>
        <taxon>Caryophylliina</taxon>
        <taxon>Caryophylliidae</taxon>
        <taxon>Desmophyllum</taxon>
    </lineage>
</organism>
<comment type="similarity">
    <text evidence="1 9">Belongs to the Cu-Zn superoxide dismutase family.</text>
</comment>
<dbReference type="EMBL" id="MU825879">
    <property type="protein sequence ID" value="KAJ7385691.1"/>
    <property type="molecule type" value="Genomic_DNA"/>
</dbReference>
<keyword evidence="4" id="KW-0049">Antioxidant</keyword>
<dbReference type="InterPro" id="IPR036423">
    <property type="entry name" value="SOD-like_Cu/Zn_dom_sf"/>
</dbReference>
<dbReference type="SUPFAM" id="SSF49329">
    <property type="entry name" value="Cu,Zn superoxide dismutase-like"/>
    <property type="match status" value="1"/>
</dbReference>
<dbReference type="FunFam" id="2.60.40.200:FF:000003">
    <property type="entry name" value="Superoxide dismutase [Cu-Zn], chloroplastic"/>
    <property type="match status" value="1"/>
</dbReference>
<dbReference type="PRINTS" id="PR00068">
    <property type="entry name" value="CUZNDISMTASE"/>
</dbReference>
<keyword evidence="6 9" id="KW-0186">Copper</keyword>
<keyword evidence="3 9" id="KW-0862">Zinc</keyword>
<evidence type="ECO:0000256" key="7">
    <source>
        <dbReference type="ARBA" id="ARBA00023157"/>
    </source>
</evidence>
<dbReference type="GO" id="GO:0005507">
    <property type="term" value="F:copper ion binding"/>
    <property type="evidence" value="ECO:0007669"/>
    <property type="project" value="InterPro"/>
</dbReference>
<dbReference type="Pfam" id="PF00080">
    <property type="entry name" value="Sod_Cu"/>
    <property type="match status" value="1"/>
</dbReference>
<keyword evidence="7" id="KW-1015">Disulfide bond</keyword>
<dbReference type="OrthoDB" id="2015551at2759"/>
<evidence type="ECO:0000259" key="10">
    <source>
        <dbReference type="Pfam" id="PF00080"/>
    </source>
</evidence>
<keyword evidence="5 9" id="KW-0560">Oxidoreductase</keyword>
<evidence type="ECO:0000313" key="12">
    <source>
        <dbReference type="Proteomes" id="UP001163046"/>
    </source>
</evidence>
<dbReference type="CDD" id="cd00305">
    <property type="entry name" value="Cu-Zn_Superoxide_Dismutase"/>
    <property type="match status" value="1"/>
</dbReference>
<dbReference type="Proteomes" id="UP001163046">
    <property type="component" value="Unassembled WGS sequence"/>
</dbReference>
<proteinExistence type="inferred from homology"/>
<name>A0A9X0D3Z9_9CNID</name>
<keyword evidence="2 9" id="KW-0479">Metal-binding</keyword>
<evidence type="ECO:0000256" key="3">
    <source>
        <dbReference type="ARBA" id="ARBA00022833"/>
    </source>
</evidence>
<dbReference type="PANTHER" id="PTHR10003">
    <property type="entry name" value="SUPEROXIDE DISMUTASE CU-ZN -RELATED"/>
    <property type="match status" value="1"/>
</dbReference>
<sequence>MSLTGRSHGTRIHFSLAKKGTNGDVCKITGKIENLTAGKHGFHVHQFGDGTSGCTSAGPHFNPTGKTHGGPTDEVRHYGDLGNITAGDNGVATIDITDKLVSIVGKDSVVGRTIVVHAKVDDLGKGGDEESLKTGNAGARQACGVIGISK</sequence>
<dbReference type="GO" id="GO:0004784">
    <property type="term" value="F:superoxide dismutase activity"/>
    <property type="evidence" value="ECO:0007669"/>
    <property type="project" value="UniProtKB-EC"/>
</dbReference>
<dbReference type="PROSITE" id="PS00332">
    <property type="entry name" value="SOD_CU_ZN_2"/>
    <property type="match status" value="1"/>
</dbReference>
<comment type="catalytic activity">
    <reaction evidence="8 9">
        <text>2 superoxide + 2 H(+) = H2O2 + O2</text>
        <dbReference type="Rhea" id="RHEA:20696"/>
        <dbReference type="ChEBI" id="CHEBI:15378"/>
        <dbReference type="ChEBI" id="CHEBI:15379"/>
        <dbReference type="ChEBI" id="CHEBI:16240"/>
        <dbReference type="ChEBI" id="CHEBI:18421"/>
        <dbReference type="EC" id="1.15.1.1"/>
    </reaction>
</comment>
<dbReference type="InterPro" id="IPR001424">
    <property type="entry name" value="SOD_Cu_Zn_dom"/>
</dbReference>
<comment type="caution">
    <text evidence="11">The sequence shown here is derived from an EMBL/GenBank/DDBJ whole genome shotgun (WGS) entry which is preliminary data.</text>
</comment>
<feature type="domain" description="Superoxide dismutase copper/zinc binding" evidence="10">
    <location>
        <begin position="15"/>
        <end position="146"/>
    </location>
</feature>
<evidence type="ECO:0000256" key="9">
    <source>
        <dbReference type="RuleBase" id="RU000393"/>
    </source>
</evidence>
<dbReference type="EC" id="1.15.1.1" evidence="9"/>
<dbReference type="Gene3D" id="2.60.40.200">
    <property type="entry name" value="Superoxide dismutase, copper/zinc binding domain"/>
    <property type="match status" value="1"/>
</dbReference>
<reference evidence="11" key="1">
    <citation type="submission" date="2023-01" db="EMBL/GenBank/DDBJ databases">
        <title>Genome assembly of the deep-sea coral Lophelia pertusa.</title>
        <authorList>
            <person name="Herrera S."/>
            <person name="Cordes E."/>
        </authorList>
    </citation>
    <scope>NUCLEOTIDE SEQUENCE</scope>
    <source>
        <strain evidence="11">USNM1676648</strain>
        <tissue evidence="11">Polyp</tissue>
    </source>
</reference>
<evidence type="ECO:0000256" key="4">
    <source>
        <dbReference type="ARBA" id="ARBA00022862"/>
    </source>
</evidence>
<protein>
    <recommendedName>
        <fullName evidence="9">Superoxide dismutase [Cu-Zn]</fullName>
        <ecNumber evidence="9">1.15.1.1</ecNumber>
    </recommendedName>
</protein>
<evidence type="ECO:0000256" key="6">
    <source>
        <dbReference type="ARBA" id="ARBA00023008"/>
    </source>
</evidence>
<dbReference type="InterPro" id="IPR024134">
    <property type="entry name" value="SOD_Cu/Zn_/chaperone"/>
</dbReference>
<dbReference type="InterPro" id="IPR018152">
    <property type="entry name" value="SOD_Cu/Zn_BS"/>
</dbReference>